<accession>A0ACC1MWY5</accession>
<gene>
    <name evidence="1" type="ORF">NUW58_g9508</name>
</gene>
<sequence length="823" mass="93253">MGFQKKTGKGRLDKYYRLAKEKGYRARAAFKLLQLNKKFGFLQNSKVVIDLCAAPGSWCQVAVEAMPRGSLIVGVDLSPIKPIPGVITFQSDITTDKCRAELRRHLKTWKADAVLHDGAPNVGTAWIQDSFNQAELTLQSLKLACEFLVEGGTFCTKVFRSAQYNQLLWIFGQLFDKVDATKPPSSRNVSAEIFCVCRGFKAPKHIDPRFLDPRTAFADLKETVNTDEARVYKPEQKKRKRGGYEEGDYTLYKEVLASDFVESTDPISILANTNRLVLETLEPSLSLSALNKMPDTTVEIRQYCSDLKVLGRSEFKRLLKWRITAREAFGLPTKKTSKPTTVEEEVAEVESMDEELKIQEELQAMKDKDSAKRKREKRKENERKTKEIRRLQMHMTAPMDIGVESASGQEGMFQLKSLEKDNAAAKVAKGRMVVVTERQKKDQDSGIGSSGETDDESDDLNDALERELDQHWDAYQERRANYEARLKRRKQEEDGEWEGVSADEQESSDDEIVEESDESDDEDDEAPQRLLTDLDNTAKDPSLSKRATKFFSQDIFKDIPGLEQSDSESSAGEDEKMVDTEVTSKLEVKSKASEKAPKTTSKRGARDAALAVIGEMNETENDNQEADDWEDKNRRADDKPSIDIITAEAMMLAHQLATGQKTTHDVVDENFDKYAFRDRDGLPDWFIDDEGKHDKKQKPITKEAAQAIKEKMRALNARPIKKVREAQARKKFKTAQRLEKLKKKSDLLANEEGMTEKEKAESIAKLLGKARKKAPKRSVKVVVAKGVNRGIQGRPKGVKGRYKIVDARMKKEMRAQKRIAKRK</sequence>
<proteinExistence type="predicted"/>
<keyword evidence="2" id="KW-1185">Reference proteome</keyword>
<dbReference type="Proteomes" id="UP001143856">
    <property type="component" value="Unassembled WGS sequence"/>
</dbReference>
<protein>
    <submittedName>
        <fullName evidence="1">Uncharacterized protein</fullName>
    </submittedName>
</protein>
<dbReference type="EMBL" id="JAPDGR010003471">
    <property type="protein sequence ID" value="KAJ2971116.1"/>
    <property type="molecule type" value="Genomic_DNA"/>
</dbReference>
<reference evidence="1" key="1">
    <citation type="submission" date="2022-10" db="EMBL/GenBank/DDBJ databases">
        <title>Genome Sequence of Xylaria curta.</title>
        <authorList>
            <person name="Buettner E."/>
        </authorList>
    </citation>
    <scope>NUCLEOTIDE SEQUENCE</scope>
    <source>
        <strain evidence="1">Babe10</strain>
    </source>
</reference>
<name>A0ACC1MWY5_9PEZI</name>
<evidence type="ECO:0000313" key="2">
    <source>
        <dbReference type="Proteomes" id="UP001143856"/>
    </source>
</evidence>
<organism evidence="1 2">
    <name type="scientific">Xylaria curta</name>
    <dbReference type="NCBI Taxonomy" id="42375"/>
    <lineage>
        <taxon>Eukaryota</taxon>
        <taxon>Fungi</taxon>
        <taxon>Dikarya</taxon>
        <taxon>Ascomycota</taxon>
        <taxon>Pezizomycotina</taxon>
        <taxon>Sordariomycetes</taxon>
        <taxon>Xylariomycetidae</taxon>
        <taxon>Xylariales</taxon>
        <taxon>Xylariaceae</taxon>
        <taxon>Xylaria</taxon>
    </lineage>
</organism>
<evidence type="ECO:0000313" key="1">
    <source>
        <dbReference type="EMBL" id="KAJ2971116.1"/>
    </source>
</evidence>
<comment type="caution">
    <text evidence="1">The sequence shown here is derived from an EMBL/GenBank/DDBJ whole genome shotgun (WGS) entry which is preliminary data.</text>
</comment>